<dbReference type="Proteomes" id="UP000254640">
    <property type="component" value="Unassembled WGS sequence"/>
</dbReference>
<proteinExistence type="predicted"/>
<protein>
    <submittedName>
        <fullName evidence="1">Uncharacterized protein</fullName>
    </submittedName>
</protein>
<dbReference type="AlphaFoldDB" id="A0A379AH87"/>
<dbReference type="EMBL" id="UGSO01000001">
    <property type="protein sequence ID" value="SUB17265.1"/>
    <property type="molecule type" value="Genomic_DNA"/>
</dbReference>
<organism evidence="1 2">
    <name type="scientific">Enterobacter agglomerans</name>
    <name type="common">Erwinia herbicola</name>
    <name type="synonym">Pantoea agglomerans</name>
    <dbReference type="NCBI Taxonomy" id="549"/>
    <lineage>
        <taxon>Bacteria</taxon>
        <taxon>Pseudomonadati</taxon>
        <taxon>Pseudomonadota</taxon>
        <taxon>Gammaproteobacteria</taxon>
        <taxon>Enterobacterales</taxon>
        <taxon>Erwiniaceae</taxon>
        <taxon>Pantoea</taxon>
        <taxon>Pantoea agglomerans group</taxon>
    </lineage>
</organism>
<name>A0A379AH87_ENTAG</name>
<evidence type="ECO:0000313" key="1">
    <source>
        <dbReference type="EMBL" id="SUB17265.1"/>
    </source>
</evidence>
<keyword evidence="2" id="KW-1185">Reference proteome</keyword>
<gene>
    <name evidence="1" type="ORF">NCTC9381_03187</name>
</gene>
<accession>A0A379AH87</accession>
<reference evidence="1 2" key="1">
    <citation type="submission" date="2018-06" db="EMBL/GenBank/DDBJ databases">
        <authorList>
            <consortium name="Pathogen Informatics"/>
            <person name="Doyle S."/>
        </authorList>
    </citation>
    <scope>NUCLEOTIDE SEQUENCE [LARGE SCALE GENOMIC DNA]</scope>
    <source>
        <strain evidence="1 2">NCTC9381</strain>
    </source>
</reference>
<evidence type="ECO:0000313" key="2">
    <source>
        <dbReference type="Proteomes" id="UP000254640"/>
    </source>
</evidence>
<sequence length="89" mass="10158">MIWTSPARHRSDHRIRVMFPVARRINRLVKTGDDQIQRIEHRAGTVDLALLIFNIGFDTAQNTHAIDHARPDAHINEVPVVRRVGHVGP</sequence>